<evidence type="ECO:0000256" key="2">
    <source>
        <dbReference type="ARBA" id="ARBA00022679"/>
    </source>
</evidence>
<dbReference type="Gene3D" id="3.40.50.2000">
    <property type="entry name" value="Glycogen Phosphorylase B"/>
    <property type="match status" value="2"/>
</dbReference>
<evidence type="ECO:0000313" key="6">
    <source>
        <dbReference type="Proteomes" id="UP000198802"/>
    </source>
</evidence>
<keyword evidence="1" id="KW-0328">Glycosyltransferase</keyword>
<dbReference type="GO" id="GO:1901137">
    <property type="term" value="P:carbohydrate derivative biosynthetic process"/>
    <property type="evidence" value="ECO:0007669"/>
    <property type="project" value="UniProtKB-ARBA"/>
</dbReference>
<dbReference type="Pfam" id="PF13579">
    <property type="entry name" value="Glyco_trans_4_4"/>
    <property type="match status" value="1"/>
</dbReference>
<evidence type="ECO:0000313" key="5">
    <source>
        <dbReference type="EMBL" id="CUU58529.1"/>
    </source>
</evidence>
<dbReference type="PANTHER" id="PTHR45947:SF3">
    <property type="entry name" value="SULFOQUINOVOSYL TRANSFERASE SQD2"/>
    <property type="match status" value="1"/>
</dbReference>
<accession>A0A0S4QSE8</accession>
<gene>
    <name evidence="5" type="ORF">Ga0074812_12027</name>
</gene>
<reference evidence="6" key="1">
    <citation type="submission" date="2015-11" db="EMBL/GenBank/DDBJ databases">
        <authorList>
            <person name="Varghese N."/>
        </authorList>
    </citation>
    <scope>NUCLEOTIDE SEQUENCE [LARGE SCALE GENOMIC DNA]</scope>
    <source>
        <strain evidence="6">DSM 45899</strain>
    </source>
</reference>
<feature type="region of interest" description="Disordered" evidence="3">
    <location>
        <begin position="400"/>
        <end position="439"/>
    </location>
</feature>
<sequence>MGTLARKHVLIIVQNLPVPLDRRVWLECQALVRSGYQVSVICPKGPGDPSRELLDGVWLYKYRPPAQANGFASYINEFVYCWLRTALLFARIFLTRPFSVVQACNPPDTYAPLGLIARLLGVRFVYDQHDLCPEIYLARFEKPSKKIFKALLGLERATYRVADHVISTNESYRAIAMRRGHRTLENTTVVRSGPDTTRMKPGPAQPELRLGREHLVCYLGIMGPQDGVDIVLRAMDVIVHKFGRKDVSAALLGFGDCLEELRRLCTELDLDDYVTFTGRADANMIRDYLSTAAVGLSPDPYNELNDISTMNKTMEYMAHQLPVVTFDLAETRVSAADSAVYVEPGDITAFATAVCELLDDADRRSELGERGRRRAVEVLDWAAQARAYVSVYDRLHGITRSDGTSAAPAPSVRVPTPALASKGSEVEAAGSSAGQALRP</sequence>
<evidence type="ECO:0000259" key="4">
    <source>
        <dbReference type="Pfam" id="PF13579"/>
    </source>
</evidence>
<dbReference type="Pfam" id="PF13692">
    <property type="entry name" value="Glyco_trans_1_4"/>
    <property type="match status" value="1"/>
</dbReference>
<dbReference type="SUPFAM" id="SSF53756">
    <property type="entry name" value="UDP-Glycosyltransferase/glycogen phosphorylase"/>
    <property type="match status" value="1"/>
</dbReference>
<proteinExistence type="predicted"/>
<dbReference type="EMBL" id="FAOZ01000020">
    <property type="protein sequence ID" value="CUU58529.1"/>
    <property type="molecule type" value="Genomic_DNA"/>
</dbReference>
<dbReference type="CDD" id="cd03794">
    <property type="entry name" value="GT4_WbuB-like"/>
    <property type="match status" value="1"/>
</dbReference>
<dbReference type="GO" id="GO:0016757">
    <property type="term" value="F:glycosyltransferase activity"/>
    <property type="evidence" value="ECO:0007669"/>
    <property type="project" value="UniProtKB-KW"/>
</dbReference>
<name>A0A0S4QSE8_9ACTN</name>
<dbReference type="Proteomes" id="UP000198802">
    <property type="component" value="Unassembled WGS sequence"/>
</dbReference>
<organism evidence="5 6">
    <name type="scientific">Parafrankia irregularis</name>
    <dbReference type="NCBI Taxonomy" id="795642"/>
    <lineage>
        <taxon>Bacteria</taxon>
        <taxon>Bacillati</taxon>
        <taxon>Actinomycetota</taxon>
        <taxon>Actinomycetes</taxon>
        <taxon>Frankiales</taxon>
        <taxon>Frankiaceae</taxon>
        <taxon>Parafrankia</taxon>
    </lineage>
</organism>
<dbReference type="AlphaFoldDB" id="A0A0S4QSE8"/>
<dbReference type="InterPro" id="IPR028098">
    <property type="entry name" value="Glyco_trans_4-like_N"/>
</dbReference>
<feature type="domain" description="Glycosyltransferase subfamily 4-like N-terminal" evidence="4">
    <location>
        <begin position="23"/>
        <end position="188"/>
    </location>
</feature>
<evidence type="ECO:0000256" key="3">
    <source>
        <dbReference type="SAM" id="MobiDB-lite"/>
    </source>
</evidence>
<keyword evidence="2 5" id="KW-0808">Transferase</keyword>
<dbReference type="InterPro" id="IPR050194">
    <property type="entry name" value="Glycosyltransferase_grp1"/>
</dbReference>
<keyword evidence="6" id="KW-1185">Reference proteome</keyword>
<protein>
    <submittedName>
        <fullName evidence="5">Glycosyltransferase involved in cell wall bisynthesis</fullName>
    </submittedName>
</protein>
<evidence type="ECO:0000256" key="1">
    <source>
        <dbReference type="ARBA" id="ARBA00022676"/>
    </source>
</evidence>
<dbReference type="PANTHER" id="PTHR45947">
    <property type="entry name" value="SULFOQUINOVOSYL TRANSFERASE SQD2"/>
    <property type="match status" value="1"/>
</dbReference>